<proteinExistence type="inferred from homology"/>
<evidence type="ECO:0000313" key="12">
    <source>
        <dbReference type="Proteomes" id="UP000807504"/>
    </source>
</evidence>
<dbReference type="PROSITE" id="PS50011">
    <property type="entry name" value="PROTEIN_KINASE_DOM"/>
    <property type="match status" value="1"/>
</dbReference>
<reference evidence="11" key="2">
    <citation type="submission" date="2020-06" db="EMBL/GenBank/DDBJ databases">
        <authorList>
            <person name="Sheffer M."/>
        </authorList>
    </citation>
    <scope>NUCLEOTIDE SEQUENCE</scope>
</reference>
<keyword evidence="6 11" id="KW-0418">Kinase</keyword>
<dbReference type="PANTHER" id="PTHR27001">
    <property type="entry name" value="OS01G0253100 PROTEIN"/>
    <property type="match status" value="1"/>
</dbReference>
<dbReference type="GO" id="GO:0005524">
    <property type="term" value="F:ATP binding"/>
    <property type="evidence" value="ECO:0007669"/>
    <property type="project" value="UniProtKB-KW"/>
</dbReference>
<dbReference type="SMART" id="SM00220">
    <property type="entry name" value="S_TKc"/>
    <property type="match status" value="1"/>
</dbReference>
<evidence type="ECO:0000256" key="1">
    <source>
        <dbReference type="ARBA" id="ARBA00008718"/>
    </source>
</evidence>
<keyword evidence="4" id="KW-0808">Transferase</keyword>
<name>A0A8T0EQK2_ARGBR</name>
<dbReference type="PANTHER" id="PTHR27001:SF931">
    <property type="entry name" value="OS11G0664100 PROTEIN"/>
    <property type="match status" value="1"/>
</dbReference>
<gene>
    <name evidence="11" type="ORF">HNY73_014928</name>
</gene>
<feature type="domain" description="Protein kinase" evidence="10">
    <location>
        <begin position="157"/>
        <end position="447"/>
    </location>
</feature>
<evidence type="ECO:0000256" key="4">
    <source>
        <dbReference type="ARBA" id="ARBA00022679"/>
    </source>
</evidence>
<keyword evidence="12" id="KW-1185">Reference proteome</keyword>
<dbReference type="Pfam" id="PF00069">
    <property type="entry name" value="Pkinase"/>
    <property type="match status" value="1"/>
</dbReference>
<dbReference type="SUPFAM" id="SSF56112">
    <property type="entry name" value="Protein kinase-like (PK-like)"/>
    <property type="match status" value="1"/>
</dbReference>
<dbReference type="EMBL" id="JABXBU010002072">
    <property type="protein sequence ID" value="KAF8778182.1"/>
    <property type="molecule type" value="Genomic_DNA"/>
</dbReference>
<evidence type="ECO:0000256" key="7">
    <source>
        <dbReference type="ARBA" id="ARBA00022840"/>
    </source>
</evidence>
<dbReference type="AlphaFoldDB" id="A0A8T0EQK2"/>
<evidence type="ECO:0000256" key="3">
    <source>
        <dbReference type="ARBA" id="ARBA00022527"/>
    </source>
</evidence>
<comment type="similarity">
    <text evidence="1">Belongs to the protein kinase superfamily. TKL Ser/Thr protein kinase family. Pelle subfamily.</text>
</comment>
<dbReference type="PROSITE" id="PS00108">
    <property type="entry name" value="PROTEIN_KINASE_ST"/>
    <property type="match status" value="1"/>
</dbReference>
<evidence type="ECO:0000256" key="9">
    <source>
        <dbReference type="ARBA" id="ARBA00048679"/>
    </source>
</evidence>
<evidence type="ECO:0000256" key="8">
    <source>
        <dbReference type="ARBA" id="ARBA00047899"/>
    </source>
</evidence>
<keyword evidence="5" id="KW-0547">Nucleotide-binding</keyword>
<keyword evidence="11" id="KW-0675">Receptor</keyword>
<dbReference type="Proteomes" id="UP000807504">
    <property type="component" value="Unassembled WGS sequence"/>
</dbReference>
<evidence type="ECO:0000313" key="11">
    <source>
        <dbReference type="EMBL" id="KAF8778182.1"/>
    </source>
</evidence>
<keyword evidence="7" id="KW-0067">ATP-binding</keyword>
<dbReference type="EC" id="2.7.11.1" evidence="2"/>
<dbReference type="InterPro" id="IPR000719">
    <property type="entry name" value="Prot_kinase_dom"/>
</dbReference>
<evidence type="ECO:0000256" key="5">
    <source>
        <dbReference type="ARBA" id="ARBA00022741"/>
    </source>
</evidence>
<evidence type="ECO:0000256" key="2">
    <source>
        <dbReference type="ARBA" id="ARBA00012513"/>
    </source>
</evidence>
<protein>
    <recommendedName>
        <fullName evidence="2">non-specific serine/threonine protein kinase</fullName>
        <ecNumber evidence="2">2.7.11.1</ecNumber>
    </recommendedName>
</protein>
<dbReference type="GO" id="GO:0004674">
    <property type="term" value="F:protein serine/threonine kinase activity"/>
    <property type="evidence" value="ECO:0007669"/>
    <property type="project" value="UniProtKB-KW"/>
</dbReference>
<reference evidence="11" key="1">
    <citation type="journal article" date="2020" name="bioRxiv">
        <title>Chromosome-level reference genome of the European wasp spider Argiope bruennichi: a resource for studies on range expansion and evolutionary adaptation.</title>
        <authorList>
            <person name="Sheffer M.M."/>
            <person name="Hoppe A."/>
            <person name="Krehenwinkel H."/>
            <person name="Uhl G."/>
            <person name="Kuss A.W."/>
            <person name="Jensen L."/>
            <person name="Jensen C."/>
            <person name="Gillespie R.G."/>
            <person name="Hoff K.J."/>
            <person name="Prost S."/>
        </authorList>
    </citation>
    <scope>NUCLEOTIDE SEQUENCE</scope>
</reference>
<dbReference type="InterPro" id="IPR008271">
    <property type="entry name" value="Ser/Thr_kinase_AS"/>
</dbReference>
<comment type="catalytic activity">
    <reaction evidence="8">
        <text>L-threonyl-[protein] + ATP = O-phospho-L-threonyl-[protein] + ADP + H(+)</text>
        <dbReference type="Rhea" id="RHEA:46608"/>
        <dbReference type="Rhea" id="RHEA-COMP:11060"/>
        <dbReference type="Rhea" id="RHEA-COMP:11605"/>
        <dbReference type="ChEBI" id="CHEBI:15378"/>
        <dbReference type="ChEBI" id="CHEBI:30013"/>
        <dbReference type="ChEBI" id="CHEBI:30616"/>
        <dbReference type="ChEBI" id="CHEBI:61977"/>
        <dbReference type="ChEBI" id="CHEBI:456216"/>
        <dbReference type="EC" id="2.7.11.1"/>
    </reaction>
</comment>
<sequence>MTGNTRVAPAMLVNTGPPPTMPVITGPPPVMPVINAPPPVMPVINAPPPVMPVINAPPPVMPVINAPPPVMPVITAPPPVMPVITAPPPVMPVNTGSIPFWSSNIVHPSSMPVNPGFTPASTMYTSPVPFSTVNTGPHPNMTVNTQLAPSSTMYTSPVPFSTVNTGPHPNMTINTQLAPSSTMYTEHLTAVPADTIPTIASTINTRPDPFSIANTGFAFDSSLTTTVKCKHENLLRLLGFSDDGSNCCLVYEYMPNGSLEDRLACSGGSLPLPSLTRLHIAYFSAVGLNYLHNFSKPPLVHRDVKSANILLDENFIPKIGDFGLVRIGGNSSASTMAITKHCCGTEVYMAREARYGDVSVKLDTFSFGVVLLEILTGLPPYDIRREDRDLVTHMEDCEDILTMLDQKVLWNEGQAIDMYKIANQCLIYKKKQRPTIGEILPDLESLLNEFDF</sequence>
<dbReference type="FunFam" id="1.10.510.10:FF:000754">
    <property type="entry name" value="Interleukin-1 receptor-associated kinase"/>
    <property type="match status" value="1"/>
</dbReference>
<keyword evidence="3" id="KW-0723">Serine/threonine-protein kinase</keyword>
<evidence type="ECO:0000259" key="10">
    <source>
        <dbReference type="PROSITE" id="PS50011"/>
    </source>
</evidence>
<comment type="catalytic activity">
    <reaction evidence="9">
        <text>L-seryl-[protein] + ATP = O-phospho-L-seryl-[protein] + ADP + H(+)</text>
        <dbReference type="Rhea" id="RHEA:17989"/>
        <dbReference type="Rhea" id="RHEA-COMP:9863"/>
        <dbReference type="Rhea" id="RHEA-COMP:11604"/>
        <dbReference type="ChEBI" id="CHEBI:15378"/>
        <dbReference type="ChEBI" id="CHEBI:29999"/>
        <dbReference type="ChEBI" id="CHEBI:30616"/>
        <dbReference type="ChEBI" id="CHEBI:83421"/>
        <dbReference type="ChEBI" id="CHEBI:456216"/>
        <dbReference type="EC" id="2.7.11.1"/>
    </reaction>
</comment>
<comment type="caution">
    <text evidence="11">The sequence shown here is derived from an EMBL/GenBank/DDBJ whole genome shotgun (WGS) entry which is preliminary data.</text>
</comment>
<accession>A0A8T0EQK2</accession>
<dbReference type="GO" id="GO:0005886">
    <property type="term" value="C:plasma membrane"/>
    <property type="evidence" value="ECO:0007669"/>
    <property type="project" value="TreeGrafter"/>
</dbReference>
<dbReference type="InterPro" id="IPR011009">
    <property type="entry name" value="Kinase-like_dom_sf"/>
</dbReference>
<organism evidence="11 12">
    <name type="scientific">Argiope bruennichi</name>
    <name type="common">Wasp spider</name>
    <name type="synonym">Aranea bruennichi</name>
    <dbReference type="NCBI Taxonomy" id="94029"/>
    <lineage>
        <taxon>Eukaryota</taxon>
        <taxon>Metazoa</taxon>
        <taxon>Ecdysozoa</taxon>
        <taxon>Arthropoda</taxon>
        <taxon>Chelicerata</taxon>
        <taxon>Arachnida</taxon>
        <taxon>Araneae</taxon>
        <taxon>Araneomorphae</taxon>
        <taxon>Entelegynae</taxon>
        <taxon>Araneoidea</taxon>
        <taxon>Araneidae</taxon>
        <taxon>Argiope</taxon>
    </lineage>
</organism>
<dbReference type="Gene3D" id="1.10.510.10">
    <property type="entry name" value="Transferase(Phosphotransferase) domain 1"/>
    <property type="match status" value="1"/>
</dbReference>
<evidence type="ECO:0000256" key="6">
    <source>
        <dbReference type="ARBA" id="ARBA00022777"/>
    </source>
</evidence>